<dbReference type="Ensembl" id="ENSCSAVT00000014929.1">
    <property type="protein sequence ID" value="ENSCSAVP00000014756.1"/>
    <property type="gene ID" value="ENSCSAVG00000008629.1"/>
</dbReference>
<dbReference type="InterPro" id="IPR037794">
    <property type="entry name" value="TAF12"/>
</dbReference>
<feature type="compositionally biased region" description="Low complexity" evidence="7">
    <location>
        <begin position="57"/>
        <end position="81"/>
    </location>
</feature>
<dbReference type="eggNOG" id="KOG1142">
    <property type="taxonomic scope" value="Eukaryota"/>
</dbReference>
<sequence length="231" mass="25876">MEISPHTLSLQQTLKGVEAKLLFLGNGQHTPQQANEHQTLTALKQRLLEQIKSSIHGSGQQQSTQNTTALSSPSPLSTTPLMTTAPVTLNQTISKPPVLQPQVVLSKPRPPAPQFITQVPKENDNKILNRQRLQELIKEIDPTEQLDEEVEEMLMQITDDFIESVVSASCHLAKHRNSNTLEVKDLKLHLDKQWNISIPGYGSEEIKPFKKPVTADAHKQRLALIRKAMKK</sequence>
<dbReference type="GO" id="GO:0051123">
    <property type="term" value="P:RNA polymerase II preinitiation complex assembly"/>
    <property type="evidence" value="ECO:0007669"/>
    <property type="project" value="TreeGrafter"/>
</dbReference>
<dbReference type="GO" id="GO:0003677">
    <property type="term" value="F:DNA binding"/>
    <property type="evidence" value="ECO:0007669"/>
    <property type="project" value="TreeGrafter"/>
</dbReference>
<dbReference type="FunCoup" id="H2ZAZ1">
    <property type="interactions" value="146"/>
</dbReference>
<keyword evidence="6" id="KW-0539">Nucleus</keyword>
<dbReference type="PANTHER" id="PTHR12264:SF21">
    <property type="entry name" value="TRANSCRIPTION INITIATION FACTOR TFIID SUBUNIT 12"/>
    <property type="match status" value="1"/>
</dbReference>
<evidence type="ECO:0000256" key="2">
    <source>
        <dbReference type="ARBA" id="ARBA00007530"/>
    </source>
</evidence>
<dbReference type="GeneTree" id="ENSGT00390000002144"/>
<accession>H2ZAZ1</accession>
<reference evidence="9" key="3">
    <citation type="submission" date="2025-09" db="UniProtKB">
        <authorList>
            <consortium name="Ensembl"/>
        </authorList>
    </citation>
    <scope>IDENTIFICATION</scope>
</reference>
<proteinExistence type="inferred from homology"/>
<dbReference type="STRING" id="51511.ENSCSAVP00000014756"/>
<keyword evidence="10" id="KW-1185">Reference proteome</keyword>
<evidence type="ECO:0000313" key="9">
    <source>
        <dbReference type="Ensembl" id="ENSCSAVP00000014756.1"/>
    </source>
</evidence>
<evidence type="ECO:0000256" key="1">
    <source>
        <dbReference type="ARBA" id="ARBA00004123"/>
    </source>
</evidence>
<evidence type="ECO:0000256" key="7">
    <source>
        <dbReference type="SAM" id="MobiDB-lite"/>
    </source>
</evidence>
<comment type="similarity">
    <text evidence="2">Belongs to the TAF12 family.</text>
</comment>
<dbReference type="OMA" id="QWNISIP"/>
<dbReference type="GO" id="GO:0017025">
    <property type="term" value="F:TBP-class protein binding"/>
    <property type="evidence" value="ECO:0007669"/>
    <property type="project" value="TreeGrafter"/>
</dbReference>
<dbReference type="FunFam" id="1.10.20.10:FF:000011">
    <property type="entry name" value="Transcription initiation factor TFIID subunit 12"/>
    <property type="match status" value="1"/>
</dbReference>
<dbReference type="InterPro" id="IPR003228">
    <property type="entry name" value="TFIID_TAF12_dom"/>
</dbReference>
<dbReference type="InParanoid" id="H2ZAZ1"/>
<dbReference type="GO" id="GO:0005669">
    <property type="term" value="C:transcription factor TFIID complex"/>
    <property type="evidence" value="ECO:0007669"/>
    <property type="project" value="InterPro"/>
</dbReference>
<evidence type="ECO:0000259" key="8">
    <source>
        <dbReference type="Pfam" id="PF03847"/>
    </source>
</evidence>
<evidence type="ECO:0000256" key="6">
    <source>
        <dbReference type="ARBA" id="ARBA00023242"/>
    </source>
</evidence>
<dbReference type="HOGENOM" id="CLU_093619_3_1_1"/>
<evidence type="ECO:0000256" key="5">
    <source>
        <dbReference type="ARBA" id="ARBA00023163"/>
    </source>
</evidence>
<comment type="subcellular location">
    <subcellularLocation>
        <location evidence="1">Nucleus</location>
    </subcellularLocation>
</comment>
<dbReference type="GO" id="GO:0046982">
    <property type="term" value="F:protein heterodimerization activity"/>
    <property type="evidence" value="ECO:0007669"/>
    <property type="project" value="InterPro"/>
</dbReference>
<dbReference type="Pfam" id="PF03847">
    <property type="entry name" value="TFIID_20kDa"/>
    <property type="match status" value="1"/>
</dbReference>
<dbReference type="PANTHER" id="PTHR12264">
    <property type="entry name" value="TRANSCRIPTION INITIATION FACTOR TFIID SUBUNIT 12"/>
    <property type="match status" value="1"/>
</dbReference>
<keyword evidence="4" id="KW-0805">Transcription regulation</keyword>
<name>H2ZAZ1_CIOSA</name>
<dbReference type="Gene3D" id="1.10.20.10">
    <property type="entry name" value="Histone, subunit A"/>
    <property type="match status" value="1"/>
</dbReference>
<evidence type="ECO:0000313" key="10">
    <source>
        <dbReference type="Proteomes" id="UP000007875"/>
    </source>
</evidence>
<dbReference type="SUPFAM" id="SSF47113">
    <property type="entry name" value="Histone-fold"/>
    <property type="match status" value="1"/>
</dbReference>
<keyword evidence="5" id="KW-0804">Transcription</keyword>
<dbReference type="Proteomes" id="UP000007875">
    <property type="component" value="Unassembled WGS sequence"/>
</dbReference>
<reference evidence="10" key="1">
    <citation type="submission" date="2003-08" db="EMBL/GenBank/DDBJ databases">
        <authorList>
            <person name="Birren B."/>
            <person name="Nusbaum C."/>
            <person name="Abebe A."/>
            <person name="Abouelleil A."/>
            <person name="Adekoya E."/>
            <person name="Ait-zahra M."/>
            <person name="Allen N."/>
            <person name="Allen T."/>
            <person name="An P."/>
            <person name="Anderson M."/>
            <person name="Anderson S."/>
            <person name="Arachchi H."/>
            <person name="Armbruster J."/>
            <person name="Bachantsang P."/>
            <person name="Baldwin J."/>
            <person name="Barry A."/>
            <person name="Bayul T."/>
            <person name="Blitshsteyn B."/>
            <person name="Bloom T."/>
            <person name="Blye J."/>
            <person name="Boguslavskiy L."/>
            <person name="Borowsky M."/>
            <person name="Boukhgalter B."/>
            <person name="Brunache A."/>
            <person name="Butler J."/>
            <person name="Calixte N."/>
            <person name="Calvo S."/>
            <person name="Camarata J."/>
            <person name="Campo K."/>
            <person name="Chang J."/>
            <person name="Cheshatsang Y."/>
            <person name="Citroen M."/>
            <person name="Collymore A."/>
            <person name="Considine T."/>
            <person name="Cook A."/>
            <person name="Cooke P."/>
            <person name="Corum B."/>
            <person name="Cuomo C."/>
            <person name="David R."/>
            <person name="Dawoe T."/>
            <person name="Degray S."/>
            <person name="Dodge S."/>
            <person name="Dooley K."/>
            <person name="Dorje P."/>
            <person name="Dorjee K."/>
            <person name="Dorris L."/>
            <person name="Duffey N."/>
            <person name="Dupes A."/>
            <person name="Elkins T."/>
            <person name="Engels R."/>
            <person name="Erickson J."/>
            <person name="Farina A."/>
            <person name="Faro S."/>
            <person name="Ferreira P."/>
            <person name="Fischer H."/>
            <person name="Fitzgerald M."/>
            <person name="Foley K."/>
            <person name="Gage D."/>
            <person name="Galagan J."/>
            <person name="Gearin G."/>
            <person name="Gnerre S."/>
            <person name="Gnirke A."/>
            <person name="Goyette A."/>
            <person name="Graham J."/>
            <person name="Grandbois E."/>
            <person name="Gyaltsen K."/>
            <person name="Hafez N."/>
            <person name="Hagopian D."/>
            <person name="Hagos B."/>
            <person name="Hall J."/>
            <person name="Hatcher B."/>
            <person name="Heller A."/>
            <person name="Higgins H."/>
            <person name="Honan T."/>
            <person name="Horn A."/>
            <person name="Houde N."/>
            <person name="Hughes L."/>
            <person name="Hulme W."/>
            <person name="Husby E."/>
            <person name="Iliev I."/>
            <person name="Jaffe D."/>
            <person name="Jones C."/>
            <person name="Kamal M."/>
            <person name="Kamat A."/>
            <person name="Kamvysselis M."/>
            <person name="Karlsson E."/>
            <person name="Kells C."/>
            <person name="Kieu A."/>
            <person name="Kisner P."/>
            <person name="Kodira C."/>
            <person name="Kulbokas E."/>
            <person name="Labutti K."/>
            <person name="Lama D."/>
            <person name="Landers T."/>
            <person name="Leger J."/>
            <person name="Levine S."/>
            <person name="Lewis D."/>
            <person name="Lewis T."/>
            <person name="Lindblad-toh K."/>
            <person name="Liu X."/>
            <person name="Lokyitsang T."/>
            <person name="Lokyitsang Y."/>
            <person name="Lucien O."/>
            <person name="Lui A."/>
            <person name="Ma L.J."/>
            <person name="Mabbitt R."/>
            <person name="Macdonald J."/>
            <person name="Maclean C."/>
            <person name="Major J."/>
            <person name="Manning J."/>
            <person name="Marabella R."/>
            <person name="Maru K."/>
            <person name="Matthews C."/>
            <person name="Mauceli E."/>
            <person name="Mccarthy M."/>
            <person name="Mcdonough S."/>
            <person name="Mcghee T."/>
            <person name="Meldrim J."/>
            <person name="Meneus L."/>
            <person name="Mesirov J."/>
            <person name="Mihalev A."/>
            <person name="Mihova T."/>
            <person name="Mikkelsen T."/>
            <person name="Mlenga V."/>
            <person name="Moru K."/>
            <person name="Mozes J."/>
            <person name="Mulrain L."/>
            <person name="Munson G."/>
            <person name="Naylor J."/>
            <person name="Newes C."/>
            <person name="Nguyen C."/>
            <person name="Nguyen N."/>
            <person name="Nguyen T."/>
            <person name="Nicol R."/>
            <person name="Nielsen C."/>
            <person name="Nizzari M."/>
            <person name="Norbu C."/>
            <person name="Norbu N."/>
            <person name="O'donnell P."/>
            <person name="Okoawo O."/>
            <person name="O'leary S."/>
            <person name="Omotosho B."/>
            <person name="O'neill K."/>
            <person name="Osman S."/>
            <person name="Parker S."/>
            <person name="Perrin D."/>
            <person name="Phunkhang P."/>
            <person name="Piqani B."/>
            <person name="Purcell S."/>
            <person name="Rachupka T."/>
            <person name="Ramasamy U."/>
            <person name="Rameau R."/>
            <person name="Ray V."/>
            <person name="Raymond C."/>
            <person name="Retta R."/>
            <person name="Richardson S."/>
            <person name="Rise C."/>
            <person name="Rodriguez J."/>
            <person name="Rogers J."/>
            <person name="Rogov P."/>
            <person name="Rutman M."/>
            <person name="Schupbach R."/>
            <person name="Seaman C."/>
            <person name="Settipalli S."/>
            <person name="Sharpe T."/>
            <person name="Sheridan J."/>
            <person name="Sherpa N."/>
            <person name="Shi J."/>
            <person name="Smirnov S."/>
            <person name="Smith C."/>
            <person name="Sougnez C."/>
            <person name="Spencer B."/>
            <person name="Stalker J."/>
            <person name="Stange-thomann N."/>
            <person name="Stavropoulos S."/>
            <person name="Stetson K."/>
            <person name="Stone C."/>
            <person name="Stone S."/>
            <person name="Stubbs M."/>
            <person name="Talamas J."/>
            <person name="Tchuinga P."/>
            <person name="Tenzing P."/>
            <person name="Tesfaye S."/>
            <person name="Theodore J."/>
            <person name="Thoulutsang Y."/>
            <person name="Topham K."/>
            <person name="Towey S."/>
            <person name="Tsamla T."/>
            <person name="Tsomo N."/>
            <person name="Vallee D."/>
            <person name="Vassiliev H."/>
            <person name="Venkataraman V."/>
            <person name="Vinson J."/>
            <person name="Vo A."/>
            <person name="Wade C."/>
            <person name="Wang S."/>
            <person name="Wangchuk T."/>
            <person name="Wangdi T."/>
            <person name="Whittaker C."/>
            <person name="Wilkinson J."/>
            <person name="Wu Y."/>
            <person name="Wyman D."/>
            <person name="Yadav S."/>
            <person name="Yang S."/>
            <person name="Yang X."/>
            <person name="Yeager S."/>
            <person name="Yee E."/>
            <person name="Young G."/>
            <person name="Zainoun J."/>
            <person name="Zembeck L."/>
            <person name="Zimmer A."/>
            <person name="Zody M."/>
            <person name="Lander E."/>
        </authorList>
    </citation>
    <scope>NUCLEOTIDE SEQUENCE [LARGE SCALE GENOMIC DNA]</scope>
</reference>
<dbReference type="CDD" id="cd07981">
    <property type="entry name" value="HFD_TAF12"/>
    <property type="match status" value="1"/>
</dbReference>
<protein>
    <recommendedName>
        <fullName evidence="3">Transcription initiation factor TFIID subunit 12</fullName>
    </recommendedName>
</protein>
<organism evidence="9 10">
    <name type="scientific">Ciona savignyi</name>
    <name type="common">Pacific transparent sea squirt</name>
    <dbReference type="NCBI Taxonomy" id="51511"/>
    <lineage>
        <taxon>Eukaryota</taxon>
        <taxon>Metazoa</taxon>
        <taxon>Chordata</taxon>
        <taxon>Tunicata</taxon>
        <taxon>Ascidiacea</taxon>
        <taxon>Phlebobranchia</taxon>
        <taxon>Cionidae</taxon>
        <taxon>Ciona</taxon>
    </lineage>
</organism>
<dbReference type="GO" id="GO:0000124">
    <property type="term" value="C:SAGA complex"/>
    <property type="evidence" value="ECO:0007669"/>
    <property type="project" value="InterPro"/>
</dbReference>
<reference evidence="9" key="2">
    <citation type="submission" date="2025-08" db="UniProtKB">
        <authorList>
            <consortium name="Ensembl"/>
        </authorList>
    </citation>
    <scope>IDENTIFICATION</scope>
</reference>
<dbReference type="InterPro" id="IPR009072">
    <property type="entry name" value="Histone-fold"/>
</dbReference>
<evidence type="ECO:0000256" key="4">
    <source>
        <dbReference type="ARBA" id="ARBA00023015"/>
    </source>
</evidence>
<feature type="domain" description="Transcription initiation factor TFIID subunit 12" evidence="8">
    <location>
        <begin position="130"/>
        <end position="196"/>
    </location>
</feature>
<feature type="region of interest" description="Disordered" evidence="7">
    <location>
        <begin position="55"/>
        <end position="81"/>
    </location>
</feature>
<evidence type="ECO:0000256" key="3">
    <source>
        <dbReference type="ARBA" id="ARBA00017484"/>
    </source>
</evidence>
<dbReference type="AlphaFoldDB" id="H2ZAZ1"/>